<name>A0A543FPT2_9PSEU</name>
<feature type="region of interest" description="Disordered" evidence="1">
    <location>
        <begin position="1"/>
        <end position="24"/>
    </location>
</feature>
<evidence type="ECO:0000256" key="1">
    <source>
        <dbReference type="SAM" id="MobiDB-lite"/>
    </source>
</evidence>
<organism evidence="2 3">
    <name type="scientific">Pseudonocardia cypriaca</name>
    <dbReference type="NCBI Taxonomy" id="882449"/>
    <lineage>
        <taxon>Bacteria</taxon>
        <taxon>Bacillati</taxon>
        <taxon>Actinomycetota</taxon>
        <taxon>Actinomycetes</taxon>
        <taxon>Pseudonocardiales</taxon>
        <taxon>Pseudonocardiaceae</taxon>
        <taxon>Pseudonocardia</taxon>
    </lineage>
</organism>
<reference evidence="2 3" key="1">
    <citation type="submission" date="2019-06" db="EMBL/GenBank/DDBJ databases">
        <title>Sequencing the genomes of 1000 actinobacteria strains.</title>
        <authorList>
            <person name="Klenk H.-P."/>
        </authorList>
    </citation>
    <scope>NUCLEOTIDE SEQUENCE [LARGE SCALE GENOMIC DNA]</scope>
    <source>
        <strain evidence="2 3">DSM 45511</strain>
    </source>
</reference>
<protein>
    <submittedName>
        <fullName evidence="2">Uncharacterized protein</fullName>
    </submittedName>
</protein>
<accession>A0A543FPT2</accession>
<proteinExistence type="predicted"/>
<keyword evidence="3" id="KW-1185">Reference proteome</keyword>
<evidence type="ECO:0000313" key="3">
    <source>
        <dbReference type="Proteomes" id="UP000319818"/>
    </source>
</evidence>
<dbReference type="AlphaFoldDB" id="A0A543FPT2"/>
<dbReference type="EMBL" id="VFPH01000003">
    <property type="protein sequence ID" value="TQM35848.1"/>
    <property type="molecule type" value="Genomic_DNA"/>
</dbReference>
<comment type="caution">
    <text evidence="2">The sequence shown here is derived from an EMBL/GenBank/DDBJ whole genome shotgun (WGS) entry which is preliminary data.</text>
</comment>
<sequence length="90" mass="10089">MSSSRPVPTFPLFLQPGQADLNRPAPETEQVVTGSDECEQSSNRRCCELTGCENLLPMVPGNDETIRYCCQAHRRSARGLRSRSRHDGQR</sequence>
<dbReference type="Proteomes" id="UP000319818">
    <property type="component" value="Unassembled WGS sequence"/>
</dbReference>
<evidence type="ECO:0000313" key="2">
    <source>
        <dbReference type="EMBL" id="TQM35848.1"/>
    </source>
</evidence>
<gene>
    <name evidence="2" type="ORF">FB388_7292</name>
</gene>
<dbReference type="RefSeq" id="WP_142107147.1">
    <property type="nucleotide sequence ID" value="NZ_VFPH01000003.1"/>
</dbReference>